<protein>
    <submittedName>
        <fullName evidence="2">Uncharacterized protein</fullName>
    </submittedName>
</protein>
<name>A0ABN2U7X7_9MICC</name>
<comment type="caution">
    <text evidence="2">The sequence shown here is derived from an EMBL/GenBank/DDBJ whole genome shotgun (WGS) entry which is preliminary data.</text>
</comment>
<reference evidence="2 3" key="1">
    <citation type="journal article" date="2019" name="Int. J. Syst. Evol. Microbiol.">
        <title>The Global Catalogue of Microorganisms (GCM) 10K type strain sequencing project: providing services to taxonomists for standard genome sequencing and annotation.</title>
        <authorList>
            <consortium name="The Broad Institute Genomics Platform"/>
            <consortium name="The Broad Institute Genome Sequencing Center for Infectious Disease"/>
            <person name="Wu L."/>
            <person name="Ma J."/>
        </authorList>
    </citation>
    <scope>NUCLEOTIDE SEQUENCE [LARGE SCALE GENOMIC DNA]</scope>
    <source>
        <strain evidence="2 3">JCM 13595</strain>
    </source>
</reference>
<accession>A0ABN2U7X7</accession>
<sequence length="260" mass="29142">MTTPLTSAQQAQQSNRTNDGKYTTKTHSESDVNLGPNMQQKYADKQRRALAKNLAVERQGLQSKERVLELLEVHDLHDELRAKGVKQVEVAEAFEHDYDAPGSFYVTSEPEFLGGYQPTSSEEDVVIDDVMDADLSFNALAGADISYEYGGNVTIDTTKDPGGISRKDLEDQVEKLLDTGDEYRILGGLDPAKVTSNSNSKLFVIDTINSNRNMDPNHRMELILQQAEDWDHATRNSTSRPHKFGNVPERYNHLGDIKDR</sequence>
<evidence type="ECO:0000256" key="1">
    <source>
        <dbReference type="SAM" id="MobiDB-lite"/>
    </source>
</evidence>
<evidence type="ECO:0000313" key="2">
    <source>
        <dbReference type="EMBL" id="GAA2031152.1"/>
    </source>
</evidence>
<feature type="region of interest" description="Disordered" evidence="1">
    <location>
        <begin position="1"/>
        <end position="46"/>
    </location>
</feature>
<keyword evidence="3" id="KW-1185">Reference proteome</keyword>
<dbReference type="RefSeq" id="WP_343956440.1">
    <property type="nucleotide sequence ID" value="NZ_BAAAMN010000014.1"/>
</dbReference>
<proteinExistence type="predicted"/>
<feature type="region of interest" description="Disordered" evidence="1">
    <location>
        <begin position="232"/>
        <end position="260"/>
    </location>
</feature>
<feature type="compositionally biased region" description="Polar residues" evidence="1">
    <location>
        <begin position="1"/>
        <end position="25"/>
    </location>
</feature>
<dbReference type="Proteomes" id="UP001501461">
    <property type="component" value="Unassembled WGS sequence"/>
</dbReference>
<organism evidence="2 3">
    <name type="scientific">Yaniella flava</name>
    <dbReference type="NCBI Taxonomy" id="287930"/>
    <lineage>
        <taxon>Bacteria</taxon>
        <taxon>Bacillati</taxon>
        <taxon>Actinomycetota</taxon>
        <taxon>Actinomycetes</taxon>
        <taxon>Micrococcales</taxon>
        <taxon>Micrococcaceae</taxon>
        <taxon>Yaniella</taxon>
    </lineage>
</organism>
<gene>
    <name evidence="2" type="ORF">GCM10009720_09270</name>
</gene>
<dbReference type="EMBL" id="BAAAMN010000014">
    <property type="protein sequence ID" value="GAA2031152.1"/>
    <property type="molecule type" value="Genomic_DNA"/>
</dbReference>
<feature type="compositionally biased region" description="Basic and acidic residues" evidence="1">
    <location>
        <begin position="250"/>
        <end position="260"/>
    </location>
</feature>
<evidence type="ECO:0000313" key="3">
    <source>
        <dbReference type="Proteomes" id="UP001501461"/>
    </source>
</evidence>